<sequence length="248" mass="27572">MSSIVLPSRGQRIHTTDGVQRCQCLWFLPPEPSLLDPDICGLCQHGVHAHADYVSTVVNNYPANQCAAYAQKTHLMQFCTCGAHFFEHVGTYNLYHIPEPWTVLRYFNAGDNVPSSRATTSSYSNDASSPFSQNTALSFNYRLSTPVFSRDATDIPFTPAYMSSPSPNVNLSYPYDNTVIFTPAPQPVVQLAIPQIEAHSHSEVENSYSVQYQDDNFSVNVQASHAGFYQNYPYNAAHGTESWSGQLD</sequence>
<gene>
    <name evidence="1" type="ORF">IW261DRAFT_1610382</name>
</gene>
<reference evidence="1" key="1">
    <citation type="submission" date="2023-06" db="EMBL/GenBank/DDBJ databases">
        <authorList>
            <consortium name="Lawrence Berkeley National Laboratory"/>
            <person name="Ahrendt S."/>
            <person name="Sahu N."/>
            <person name="Indic B."/>
            <person name="Wong-Bajracharya J."/>
            <person name="Merenyi Z."/>
            <person name="Ke H.-M."/>
            <person name="Monk M."/>
            <person name="Kocsube S."/>
            <person name="Drula E."/>
            <person name="Lipzen A."/>
            <person name="Balint B."/>
            <person name="Henrissat B."/>
            <person name="Andreopoulos B."/>
            <person name="Martin F.M."/>
            <person name="Harder C.B."/>
            <person name="Rigling D."/>
            <person name="Ford K.L."/>
            <person name="Foster G.D."/>
            <person name="Pangilinan J."/>
            <person name="Papanicolaou A."/>
            <person name="Barry K."/>
            <person name="LaButti K."/>
            <person name="Viragh M."/>
            <person name="Koriabine M."/>
            <person name="Yan M."/>
            <person name="Riley R."/>
            <person name="Champramary S."/>
            <person name="Plett K.L."/>
            <person name="Tsai I.J."/>
            <person name="Slot J."/>
            <person name="Sipos G."/>
            <person name="Plett J."/>
            <person name="Nagy L.G."/>
            <person name="Grigoriev I.V."/>
        </authorList>
    </citation>
    <scope>NUCLEOTIDE SEQUENCE</scope>
    <source>
        <strain evidence="1">ICMP 16352</strain>
    </source>
</reference>
<proteinExistence type="predicted"/>
<evidence type="ECO:0000313" key="2">
    <source>
        <dbReference type="Proteomes" id="UP001175227"/>
    </source>
</evidence>
<organism evidence="1 2">
    <name type="scientific">Armillaria novae-zelandiae</name>
    <dbReference type="NCBI Taxonomy" id="153914"/>
    <lineage>
        <taxon>Eukaryota</taxon>
        <taxon>Fungi</taxon>
        <taxon>Dikarya</taxon>
        <taxon>Basidiomycota</taxon>
        <taxon>Agaricomycotina</taxon>
        <taxon>Agaricomycetes</taxon>
        <taxon>Agaricomycetidae</taxon>
        <taxon>Agaricales</taxon>
        <taxon>Marasmiineae</taxon>
        <taxon>Physalacriaceae</taxon>
        <taxon>Armillaria</taxon>
    </lineage>
</organism>
<dbReference type="AlphaFoldDB" id="A0AA39P031"/>
<comment type="caution">
    <text evidence="1">The sequence shown here is derived from an EMBL/GenBank/DDBJ whole genome shotgun (WGS) entry which is preliminary data.</text>
</comment>
<dbReference type="EMBL" id="JAUEPR010000025">
    <property type="protein sequence ID" value="KAK0474815.1"/>
    <property type="molecule type" value="Genomic_DNA"/>
</dbReference>
<name>A0AA39P031_9AGAR</name>
<protein>
    <submittedName>
        <fullName evidence="1">Uncharacterized protein</fullName>
    </submittedName>
</protein>
<keyword evidence="2" id="KW-1185">Reference proteome</keyword>
<evidence type="ECO:0000313" key="1">
    <source>
        <dbReference type="EMBL" id="KAK0474815.1"/>
    </source>
</evidence>
<dbReference type="Proteomes" id="UP001175227">
    <property type="component" value="Unassembled WGS sequence"/>
</dbReference>
<accession>A0AA39P031</accession>